<reference evidence="1" key="1">
    <citation type="submission" date="2020-07" db="EMBL/GenBank/DDBJ databases">
        <title>The High-quality genome of the commercially important snow crab, Chionoecetes opilio.</title>
        <authorList>
            <person name="Jeong J.-H."/>
            <person name="Ryu S."/>
        </authorList>
    </citation>
    <scope>NUCLEOTIDE SEQUENCE</scope>
    <source>
        <strain evidence="1">MADBK_172401_WGS</strain>
        <tissue evidence="1">Digestive gland</tissue>
    </source>
</reference>
<organism evidence="1 2">
    <name type="scientific">Chionoecetes opilio</name>
    <name type="common">Atlantic snow crab</name>
    <name type="synonym">Cancer opilio</name>
    <dbReference type="NCBI Taxonomy" id="41210"/>
    <lineage>
        <taxon>Eukaryota</taxon>
        <taxon>Metazoa</taxon>
        <taxon>Ecdysozoa</taxon>
        <taxon>Arthropoda</taxon>
        <taxon>Crustacea</taxon>
        <taxon>Multicrustacea</taxon>
        <taxon>Malacostraca</taxon>
        <taxon>Eumalacostraca</taxon>
        <taxon>Eucarida</taxon>
        <taxon>Decapoda</taxon>
        <taxon>Pleocyemata</taxon>
        <taxon>Brachyura</taxon>
        <taxon>Eubrachyura</taxon>
        <taxon>Majoidea</taxon>
        <taxon>Majidae</taxon>
        <taxon>Chionoecetes</taxon>
    </lineage>
</organism>
<evidence type="ECO:0000313" key="2">
    <source>
        <dbReference type="Proteomes" id="UP000770661"/>
    </source>
</evidence>
<dbReference type="EMBL" id="JACEEZ010000314">
    <property type="protein sequence ID" value="KAG0730268.1"/>
    <property type="molecule type" value="Genomic_DNA"/>
</dbReference>
<dbReference type="OrthoDB" id="8065611at2759"/>
<evidence type="ECO:0000313" key="1">
    <source>
        <dbReference type="EMBL" id="KAG0730268.1"/>
    </source>
</evidence>
<dbReference type="Proteomes" id="UP000770661">
    <property type="component" value="Unassembled WGS sequence"/>
</dbReference>
<keyword evidence="2" id="KW-1185">Reference proteome</keyword>
<protein>
    <submittedName>
        <fullName evidence="1">Uncharacterized protein</fullName>
    </submittedName>
</protein>
<gene>
    <name evidence="1" type="ORF">GWK47_028579</name>
</gene>
<sequence>MPRVCTGISIKATSPYSLDQGIHLPESLLIRQQKKQSTKIRKQLEEHEVLVFDKGLCHDYYLTADNRAAALRQLRETILVNGSDTSHAKHPDLSTSRIKRDESGVTAICDLLEMTGPIHSPMIRHVFSVYLPERLRGRTFLMTYSTPCKRGKRRIKASRNVLKREQAFMTQ</sequence>
<name>A0A8J4YL06_CHIOP</name>
<dbReference type="AlphaFoldDB" id="A0A8J4YL06"/>
<comment type="caution">
    <text evidence="1">The sequence shown here is derived from an EMBL/GenBank/DDBJ whole genome shotgun (WGS) entry which is preliminary data.</text>
</comment>
<accession>A0A8J4YL06</accession>
<proteinExistence type="predicted"/>